<organism evidence="2 3">
    <name type="scientific">Coraliomargarita akajimensis (strain DSM 45221 / IAM 15411 / JCM 23193 / KCTC 12865 / 04OKA010-24)</name>
    <dbReference type="NCBI Taxonomy" id="583355"/>
    <lineage>
        <taxon>Bacteria</taxon>
        <taxon>Pseudomonadati</taxon>
        <taxon>Verrucomicrobiota</taxon>
        <taxon>Opitutia</taxon>
        <taxon>Puniceicoccales</taxon>
        <taxon>Coraliomargaritaceae</taxon>
        <taxon>Coraliomargarita</taxon>
    </lineage>
</organism>
<reference evidence="2 3" key="1">
    <citation type="journal article" date="2010" name="Stand. Genomic Sci.">
        <title>Complete genome sequence of Coraliomargarita akajimensis type strain (04OKA010-24).</title>
        <authorList>
            <person name="Mavromatis K."/>
            <person name="Abt B."/>
            <person name="Brambilla E."/>
            <person name="Lapidus A."/>
            <person name="Copeland A."/>
            <person name="Deshpande S."/>
            <person name="Nolan M."/>
            <person name="Lucas S."/>
            <person name="Tice H."/>
            <person name="Cheng J.F."/>
            <person name="Han C."/>
            <person name="Detter J.C."/>
            <person name="Woyke T."/>
            <person name="Goodwin L."/>
            <person name="Pitluck S."/>
            <person name="Held B."/>
            <person name="Brettin T."/>
            <person name="Tapia R."/>
            <person name="Ivanova N."/>
            <person name="Mikhailova N."/>
            <person name="Pati A."/>
            <person name="Liolios K."/>
            <person name="Chen A."/>
            <person name="Palaniappan K."/>
            <person name="Land M."/>
            <person name="Hauser L."/>
            <person name="Chang Y.J."/>
            <person name="Jeffries C.D."/>
            <person name="Rohde M."/>
            <person name="Goker M."/>
            <person name="Bristow J."/>
            <person name="Eisen J.A."/>
            <person name="Markowitz V."/>
            <person name="Hugenholtz P."/>
            <person name="Klenk H.P."/>
            <person name="Kyrpides N.C."/>
        </authorList>
    </citation>
    <scope>NUCLEOTIDE SEQUENCE [LARGE SCALE GENOMIC DNA]</scope>
    <source>
        <strain evidence="3">DSM 45221 / IAM 15411 / JCM 23193 / KCTC 12865</strain>
    </source>
</reference>
<dbReference type="OrthoDB" id="194988at2"/>
<evidence type="ECO:0000256" key="1">
    <source>
        <dbReference type="SAM" id="Phobius"/>
    </source>
</evidence>
<protein>
    <submittedName>
        <fullName evidence="2">Uncharacterized protein</fullName>
    </submittedName>
</protein>
<evidence type="ECO:0000313" key="2">
    <source>
        <dbReference type="EMBL" id="ADE54255.1"/>
    </source>
</evidence>
<keyword evidence="1" id="KW-0812">Transmembrane</keyword>
<dbReference type="EMBL" id="CP001998">
    <property type="protein sequence ID" value="ADE54255.1"/>
    <property type="molecule type" value="Genomic_DNA"/>
</dbReference>
<dbReference type="AlphaFoldDB" id="D5EII9"/>
<evidence type="ECO:0000313" key="3">
    <source>
        <dbReference type="Proteomes" id="UP000000925"/>
    </source>
</evidence>
<keyword evidence="1" id="KW-0472">Membrane</keyword>
<dbReference type="KEGG" id="caa:Caka_1235"/>
<proteinExistence type="predicted"/>
<dbReference type="eggNOG" id="ENOG5033A31">
    <property type="taxonomic scope" value="Bacteria"/>
</dbReference>
<sequence length="479" mass="52511">MLGALQVVYNQAIDMDPKRILSYSAPAFLSLLLGIAIGLKLNNDQSEPISVAVEQQQAAAPPLSTHTDRLDSTNAIVPDWNQSIRESVQAHRPENILAELQASSSGSHQRALIPLVMQYWADEDSHSALSYALQMDAEEDQLELVAIALAGMAKSAPESAVEWVELFENPREQDYLYAAIYSAYAEHHPAEAMTAAQALQAGHRRDFAMAEVAAVWAKQDAEAVFNWLETQPLNRQLQDIYGAAMVDYMQQEPEVAGAIIQELFPSDQQTVLACQYAHMLAKNDIEQALNWVASLPDGPAKTESLGLTIGQWLEVDSEAAFQYALTSDSDLQITLLKRAALNQASLDPAAAAHSLNRFPEATRAEVASDIALLWAQQEPDAVINWIDELEDTDVQQQAVRGAIEPLLNRTPEIAYQLAATVNGGARVELMHYTAKRWHEIDPGAVIDAVQSDPELTPDQKQQLLSSVSTNSATMDILLP</sequence>
<name>D5EII9_CORAD</name>
<keyword evidence="1" id="KW-1133">Transmembrane helix</keyword>
<dbReference type="RefSeq" id="WP_013042977.1">
    <property type="nucleotide sequence ID" value="NC_014008.1"/>
</dbReference>
<feature type="transmembrane region" description="Helical" evidence="1">
    <location>
        <begin position="20"/>
        <end position="39"/>
    </location>
</feature>
<gene>
    <name evidence="2" type="ordered locus">Caka_1235</name>
</gene>
<accession>D5EII9</accession>
<dbReference type="STRING" id="583355.Caka_1235"/>
<dbReference type="HOGENOM" id="CLU_044822_0_0_0"/>
<dbReference type="Proteomes" id="UP000000925">
    <property type="component" value="Chromosome"/>
</dbReference>
<keyword evidence="3" id="KW-1185">Reference proteome</keyword>